<accession>A0AAV4ZHQ5</accession>
<reference evidence="1" key="1">
    <citation type="journal article" date="2016" name="Front. Microbiol.">
        <title>Genome Sequence of the Piezophilic, Mesophilic Sulfate-Reducing Bacterium Desulfovibrio indicus J2T.</title>
        <authorList>
            <person name="Cao J."/>
            <person name="Maignien L."/>
            <person name="Shao Z."/>
            <person name="Alain K."/>
            <person name="Jebbar M."/>
        </authorList>
    </citation>
    <scope>NUCLEOTIDE SEQUENCE</scope>
    <source>
        <strain evidence="1">DSM 16372</strain>
    </source>
</reference>
<dbReference type="AlphaFoldDB" id="A0AAV4ZHQ5"/>
<name>A0AAV4ZHQ5_9HYPH</name>
<dbReference type="RefSeq" id="WP_238229841.1">
    <property type="nucleotide sequence ID" value="NZ_BPQO01000004.1"/>
</dbReference>
<comment type="caution">
    <text evidence="1">The sequence shown here is derived from an EMBL/GenBank/DDBJ whole genome shotgun (WGS) entry which is preliminary data.</text>
</comment>
<dbReference type="Proteomes" id="UP001055247">
    <property type="component" value="Unassembled WGS sequence"/>
</dbReference>
<gene>
    <name evidence="1" type="ORF">BHAOGJBA_1353</name>
</gene>
<evidence type="ECO:0000313" key="1">
    <source>
        <dbReference type="EMBL" id="GJD87848.1"/>
    </source>
</evidence>
<reference evidence="1" key="2">
    <citation type="submission" date="2021-08" db="EMBL/GenBank/DDBJ databases">
        <authorList>
            <person name="Tani A."/>
            <person name="Ola A."/>
            <person name="Ogura Y."/>
            <person name="Katsura K."/>
            <person name="Hayashi T."/>
        </authorList>
    </citation>
    <scope>NUCLEOTIDE SEQUENCE</scope>
    <source>
        <strain evidence="1">DSM 16372</strain>
    </source>
</reference>
<proteinExistence type="predicted"/>
<organism evidence="1 2">
    <name type="scientific">Methylobacterium hispanicum</name>
    <dbReference type="NCBI Taxonomy" id="270350"/>
    <lineage>
        <taxon>Bacteria</taxon>
        <taxon>Pseudomonadati</taxon>
        <taxon>Pseudomonadota</taxon>
        <taxon>Alphaproteobacteria</taxon>
        <taxon>Hyphomicrobiales</taxon>
        <taxon>Methylobacteriaceae</taxon>
        <taxon>Methylobacterium</taxon>
    </lineage>
</organism>
<dbReference type="EMBL" id="BPQO01000004">
    <property type="protein sequence ID" value="GJD87848.1"/>
    <property type="molecule type" value="Genomic_DNA"/>
</dbReference>
<evidence type="ECO:0000313" key="2">
    <source>
        <dbReference type="Proteomes" id="UP001055247"/>
    </source>
</evidence>
<sequence length="204" mass="22155">MQHITFPLYHGTSSHFRDLFEVGGTTRPWPHAEDAIALLRATWAHLQGAGVEPEWYQANILEQSTGHANWQHGELYVAACRTPAIRYARSGAAFGGEILSQCAEALERLDVVDAAAAATLRNRFTALERFLAGGGTPLLVVVDGVPASALASEAGMRSVDEEIQAVDACRSEMDGELLEACLQGFQFRLRAGFGTVREISELKE</sequence>
<protein>
    <submittedName>
        <fullName evidence="1">Uncharacterized protein</fullName>
    </submittedName>
</protein>
<keyword evidence="2" id="KW-1185">Reference proteome</keyword>